<sequence>MEKRELTATHRKLLGLLRRSGSLSRSALAAASGLTTAAVSMMTRDMLNLGLLEESDRAQGRRGPPHINLRPAAHAGYVLGVYAEYDLIYLILMDYAGQCVAQTTLHGDFRVVDSVADTLAGAIRTLLEAQPQAHERLLAVSLALPARFDGGAMPVWIAPGLAAWRGVDIARQLSDRLGCPVLVENDANCAAIGELYFGSAAPDDSFFYLYIGKGIGGALILNGELHRGKQGNAGEIGALRTRAQSRPSFDDLRSCLLAAGESLPSAAADASWQALAALAASPAGKRWTQRAAGELYRLVYTVTALLDPPSLYLGGTLPAPFIAELQAAVMAQSPAPDDDAPLTLPPVRLSTLPTQNSAAFGAAALALTQC</sequence>
<dbReference type="Gene3D" id="1.10.10.10">
    <property type="entry name" value="Winged helix-like DNA-binding domain superfamily/Winged helix DNA-binding domain"/>
    <property type="match status" value="1"/>
</dbReference>
<keyword evidence="3" id="KW-1185">Reference proteome</keyword>
<comment type="similarity">
    <text evidence="1">Belongs to the ROK (NagC/XylR) family.</text>
</comment>
<reference evidence="2 3" key="1">
    <citation type="submission" date="2024-03" db="EMBL/GenBank/DDBJ databases">
        <title>Analysis of soft rot Pectobacteriaceae population diversity in US potato growing regions between 2016 and 2022.</title>
        <authorList>
            <person name="Ma X."/>
            <person name="Zhang X."/>
            <person name="Stodghill P."/>
            <person name="Rioux R."/>
            <person name="Babler B."/>
            <person name="Shrestha S."/>
            <person name="Babler B."/>
            <person name="Rivedal H."/>
            <person name="Frost K."/>
            <person name="Hao J."/>
            <person name="Secor G."/>
            <person name="Swingle B."/>
        </authorList>
    </citation>
    <scope>NUCLEOTIDE SEQUENCE [LARGE SCALE GENOMIC DNA]</scope>
    <source>
        <strain evidence="2 3">SR64</strain>
    </source>
</reference>
<evidence type="ECO:0000313" key="3">
    <source>
        <dbReference type="Proteomes" id="UP001359469"/>
    </source>
</evidence>
<proteinExistence type="inferred from homology"/>
<dbReference type="SUPFAM" id="SSF53067">
    <property type="entry name" value="Actin-like ATPase domain"/>
    <property type="match status" value="1"/>
</dbReference>
<evidence type="ECO:0000313" key="2">
    <source>
        <dbReference type="EMBL" id="MEI7064206.1"/>
    </source>
</evidence>
<dbReference type="InterPro" id="IPR000600">
    <property type="entry name" value="ROK"/>
</dbReference>
<dbReference type="InterPro" id="IPR043129">
    <property type="entry name" value="ATPase_NBD"/>
</dbReference>
<dbReference type="InterPro" id="IPR036390">
    <property type="entry name" value="WH_DNA-bd_sf"/>
</dbReference>
<dbReference type="SUPFAM" id="SSF46785">
    <property type="entry name" value="Winged helix' DNA-binding domain"/>
    <property type="match status" value="1"/>
</dbReference>
<dbReference type="CDD" id="cd23763">
    <property type="entry name" value="ASKHA_ATPase_ROK"/>
    <property type="match status" value="1"/>
</dbReference>
<organism evidence="2 3">
    <name type="scientific">Dickeya chrysanthemi</name>
    <name type="common">Pectobacterium chrysanthemi</name>
    <name type="synonym">Erwinia chrysanthemi</name>
    <dbReference type="NCBI Taxonomy" id="556"/>
    <lineage>
        <taxon>Bacteria</taxon>
        <taxon>Pseudomonadati</taxon>
        <taxon>Pseudomonadota</taxon>
        <taxon>Gammaproteobacteria</taxon>
        <taxon>Enterobacterales</taxon>
        <taxon>Pectobacteriaceae</taxon>
        <taxon>Dickeya</taxon>
    </lineage>
</organism>
<comment type="caution">
    <text evidence="2">The sequence shown here is derived from an EMBL/GenBank/DDBJ whole genome shotgun (WGS) entry which is preliminary data.</text>
</comment>
<dbReference type="Proteomes" id="UP001359469">
    <property type="component" value="Unassembled WGS sequence"/>
</dbReference>
<name>A0ABU8JMH7_DICCH</name>
<protein>
    <submittedName>
        <fullName evidence="2">ROK family transcriptional regulator</fullName>
    </submittedName>
</protein>
<gene>
    <name evidence="2" type="ORF">WCU84_11110</name>
</gene>
<dbReference type="InterPro" id="IPR036388">
    <property type="entry name" value="WH-like_DNA-bd_sf"/>
</dbReference>
<dbReference type="PANTHER" id="PTHR18964:SF149">
    <property type="entry name" value="BIFUNCTIONAL UDP-N-ACETYLGLUCOSAMINE 2-EPIMERASE_N-ACETYLMANNOSAMINE KINASE"/>
    <property type="match status" value="1"/>
</dbReference>
<evidence type="ECO:0000256" key="1">
    <source>
        <dbReference type="ARBA" id="ARBA00006479"/>
    </source>
</evidence>
<dbReference type="Gene3D" id="3.30.420.40">
    <property type="match status" value="2"/>
</dbReference>
<dbReference type="RefSeq" id="WP_336729619.1">
    <property type="nucleotide sequence ID" value="NZ_JBBBOO010000007.1"/>
</dbReference>
<accession>A0ABU8JMH7</accession>
<dbReference type="Pfam" id="PF00480">
    <property type="entry name" value="ROK"/>
    <property type="match status" value="1"/>
</dbReference>
<dbReference type="PANTHER" id="PTHR18964">
    <property type="entry name" value="ROK (REPRESSOR, ORF, KINASE) FAMILY"/>
    <property type="match status" value="1"/>
</dbReference>
<dbReference type="EMBL" id="JBBBOO010000007">
    <property type="protein sequence ID" value="MEI7064206.1"/>
    <property type="molecule type" value="Genomic_DNA"/>
</dbReference>